<dbReference type="SUPFAM" id="SSF117281">
    <property type="entry name" value="Kelch motif"/>
    <property type="match status" value="1"/>
</dbReference>
<dbReference type="EMBL" id="CAJMWX010001077">
    <property type="protein sequence ID" value="CAE6465814.1"/>
    <property type="molecule type" value="Genomic_DNA"/>
</dbReference>
<dbReference type="Proteomes" id="UP000663888">
    <property type="component" value="Unassembled WGS sequence"/>
</dbReference>
<dbReference type="GO" id="GO:0004672">
    <property type="term" value="F:protein kinase activity"/>
    <property type="evidence" value="ECO:0007669"/>
    <property type="project" value="InterPro"/>
</dbReference>
<evidence type="ECO:0000259" key="4">
    <source>
        <dbReference type="PROSITE" id="PS50011"/>
    </source>
</evidence>
<dbReference type="PANTHER" id="PTHR46647">
    <property type="entry name" value="RAB9 EFFECTOR PROTEIN WITH KELCH MOTIFS"/>
    <property type="match status" value="1"/>
</dbReference>
<dbReference type="InterPro" id="IPR000719">
    <property type="entry name" value="Prot_kinase_dom"/>
</dbReference>
<feature type="region of interest" description="Disordered" evidence="3">
    <location>
        <begin position="1"/>
        <end position="26"/>
    </location>
</feature>
<accession>A0A8H3BW74</accession>
<dbReference type="Gene3D" id="2.120.10.80">
    <property type="entry name" value="Kelch-type beta propeller"/>
    <property type="match status" value="2"/>
</dbReference>
<sequence length="659" mass="72718">MDAASPLTSLRISEHSDQGLTPEGSHTHTEVTASLVDVTGEVPIPRFGHGSALTFRLLMVWGGLSPTNGEPLALNDDCIYLLNIDAHHWTKLDIQPAPSARFGHATCMCGSKFIVFGGRVNEGVFPNDLWSFDLYSSVQGTPTWEKIKFAPESQSPPGRCVHAIVAYGEKLYLFGGETRRGLVDDVWCFDMNTRIWTEVRCSGHPAPPRAKHGVSLVGDAVHMFGGRGKDGTRLQDTWSFKIAEQRWYPLRYMSHQPSARGGHILATIGWRIVVVGGLGDNINLSESMTFVHILDTDLLNFLVDTEEVIPSFTSSAEGFPTPFVDTREEELGAQQDEETHPPSLLEGPWEITSHLASEAVDIWSIVSDFEDSRLSEPAMPVDTIWSDPRPEDPGPNLDQDATPDTITRAMSAHDILQALISHGCHDVSKDLDISHVAMYCATLSTGNRVGIKCIRILVDSTEEGKNYLKHGHLGQFLPKSQVNRCTLCVKVADGVEYLHKNGIVHGDLRPENILIAKDHTPKITDFGSAFLSEYMLEFSRSTTTQNMTVRWMAPEILNGDTKATPAGDIFALGIIIFGVITEKVSYSGTREAVILGNIMAGRMPSRPETHIPIGIEQADRLWTLLTSCWTHKPQERPDAQEVKGVMEEINPEGLLESRD</sequence>
<dbReference type="SUPFAM" id="SSF56112">
    <property type="entry name" value="Protein kinase-like (PK-like)"/>
    <property type="match status" value="1"/>
</dbReference>
<dbReference type="PROSITE" id="PS50011">
    <property type="entry name" value="PROTEIN_KINASE_DOM"/>
    <property type="match status" value="1"/>
</dbReference>
<dbReference type="AlphaFoldDB" id="A0A8H3BW74"/>
<feature type="domain" description="Protein kinase" evidence="4">
    <location>
        <begin position="349"/>
        <end position="655"/>
    </location>
</feature>
<dbReference type="GO" id="GO:0005524">
    <property type="term" value="F:ATP binding"/>
    <property type="evidence" value="ECO:0007669"/>
    <property type="project" value="InterPro"/>
</dbReference>
<evidence type="ECO:0000256" key="3">
    <source>
        <dbReference type="SAM" id="MobiDB-lite"/>
    </source>
</evidence>
<evidence type="ECO:0000313" key="6">
    <source>
        <dbReference type="Proteomes" id="UP000663888"/>
    </source>
</evidence>
<dbReference type="Gene3D" id="1.10.510.10">
    <property type="entry name" value="Transferase(Phosphotransferase) domain 1"/>
    <property type="match status" value="1"/>
</dbReference>
<dbReference type="PROSITE" id="PS00109">
    <property type="entry name" value="PROTEIN_KINASE_TYR"/>
    <property type="match status" value="1"/>
</dbReference>
<keyword evidence="1" id="KW-0880">Kelch repeat</keyword>
<evidence type="ECO:0000256" key="1">
    <source>
        <dbReference type="ARBA" id="ARBA00022441"/>
    </source>
</evidence>
<dbReference type="PANTHER" id="PTHR46647:SF1">
    <property type="entry name" value="RAB9 EFFECTOR PROTEIN WITH KELCH MOTIFS"/>
    <property type="match status" value="1"/>
</dbReference>
<dbReference type="InterPro" id="IPR015915">
    <property type="entry name" value="Kelch-typ_b-propeller"/>
</dbReference>
<feature type="compositionally biased region" description="Polar residues" evidence="3">
    <location>
        <begin position="1"/>
        <end position="11"/>
    </location>
</feature>
<evidence type="ECO:0000313" key="5">
    <source>
        <dbReference type="EMBL" id="CAE6465814.1"/>
    </source>
</evidence>
<dbReference type="InterPro" id="IPR052124">
    <property type="entry name" value="Rab9_kelch_effector"/>
</dbReference>
<dbReference type="InterPro" id="IPR011009">
    <property type="entry name" value="Kinase-like_dom_sf"/>
</dbReference>
<keyword evidence="2" id="KW-0677">Repeat</keyword>
<dbReference type="Pfam" id="PF24681">
    <property type="entry name" value="Kelch_KLHDC2_KLHL20_DRC7"/>
    <property type="match status" value="1"/>
</dbReference>
<protein>
    <recommendedName>
        <fullName evidence="4">Protein kinase domain-containing protein</fullName>
    </recommendedName>
</protein>
<feature type="region of interest" description="Disordered" evidence="3">
    <location>
        <begin position="635"/>
        <end position="659"/>
    </location>
</feature>
<reference evidence="5" key="1">
    <citation type="submission" date="2021-01" db="EMBL/GenBank/DDBJ databases">
        <authorList>
            <person name="Kaushik A."/>
        </authorList>
    </citation>
    <scope>NUCLEOTIDE SEQUENCE</scope>
    <source>
        <strain evidence="5">AG4-R118</strain>
    </source>
</reference>
<dbReference type="Pfam" id="PF00069">
    <property type="entry name" value="Pkinase"/>
    <property type="match status" value="1"/>
</dbReference>
<feature type="compositionally biased region" description="Basic and acidic residues" evidence="3">
    <location>
        <begin position="635"/>
        <end position="646"/>
    </location>
</feature>
<dbReference type="InterPro" id="IPR008266">
    <property type="entry name" value="Tyr_kinase_AS"/>
</dbReference>
<name>A0A8H3BW74_9AGAM</name>
<evidence type="ECO:0000256" key="2">
    <source>
        <dbReference type="ARBA" id="ARBA00022737"/>
    </source>
</evidence>
<gene>
    <name evidence="5" type="ORF">RDB_LOCUS98378</name>
</gene>
<organism evidence="5 6">
    <name type="scientific">Rhizoctonia solani</name>
    <dbReference type="NCBI Taxonomy" id="456999"/>
    <lineage>
        <taxon>Eukaryota</taxon>
        <taxon>Fungi</taxon>
        <taxon>Dikarya</taxon>
        <taxon>Basidiomycota</taxon>
        <taxon>Agaricomycotina</taxon>
        <taxon>Agaricomycetes</taxon>
        <taxon>Cantharellales</taxon>
        <taxon>Ceratobasidiaceae</taxon>
        <taxon>Rhizoctonia</taxon>
    </lineage>
</organism>
<proteinExistence type="predicted"/>
<comment type="caution">
    <text evidence="5">The sequence shown here is derived from an EMBL/GenBank/DDBJ whole genome shotgun (WGS) entry which is preliminary data.</text>
</comment>